<keyword evidence="1" id="KW-0697">Rotamase</keyword>
<dbReference type="InterPro" id="IPR046357">
    <property type="entry name" value="PPIase_dom_sf"/>
</dbReference>
<keyword evidence="3" id="KW-1133">Transmembrane helix</keyword>
<organism evidence="5 6">
    <name type="scientific">Candidatus Kerfeldbacteria bacterium CG08_land_8_20_14_0_20_40_16</name>
    <dbReference type="NCBI Taxonomy" id="2014244"/>
    <lineage>
        <taxon>Bacteria</taxon>
        <taxon>Candidatus Kerfeldiibacteriota</taxon>
    </lineage>
</organism>
<dbReference type="GO" id="GO:0003755">
    <property type="term" value="F:peptidyl-prolyl cis-trans isomerase activity"/>
    <property type="evidence" value="ECO:0007669"/>
    <property type="project" value="UniProtKB-KW"/>
</dbReference>
<evidence type="ECO:0000256" key="1">
    <source>
        <dbReference type="PROSITE-ProRule" id="PRU00278"/>
    </source>
</evidence>
<keyword evidence="3" id="KW-0472">Membrane</keyword>
<dbReference type="PANTHER" id="PTHR47245">
    <property type="entry name" value="PEPTIDYLPROLYL ISOMERASE"/>
    <property type="match status" value="1"/>
</dbReference>
<sequence>MNQETNKNDVSSKTKEASQDPKSKSLKSGSVRKSEEQKSKEEKIFAKKQTDSDIKEKSTASKKGKKKVITWIIILVLIVIIGALTTIGVGLYRYDWNDKYTNAIIKVIPYPVALVNWQIVKYSDFRADLDTLRFFYQKQQELYPNDAPTQTETELKDTVLNRLIEDELVIQLAKQKNVTATQEEIDQEFQLIIQQAGSQETLEQTLQELYQWNVDQFKSKVLYPFILRRNLEKEINSEADIDAQTKAKAQEVLDKVKAGEQSFEDLAQQYSEDSSTSSNGGDLGYFGRGEMVSEFEEAAFALNNGEVSDLIKTDYGYHIIKVEEKVIQKDEAGNDKEVVHTRHILIRYPAFDEWLGGELENAQIFRLVKI</sequence>
<comment type="caution">
    <text evidence="5">The sequence shown here is derived from an EMBL/GenBank/DDBJ whole genome shotgun (WGS) entry which is preliminary data.</text>
</comment>
<dbReference type="SUPFAM" id="SSF109998">
    <property type="entry name" value="Triger factor/SurA peptide-binding domain-like"/>
    <property type="match status" value="1"/>
</dbReference>
<name>A0A2H0YX70_9BACT</name>
<dbReference type="InterPro" id="IPR050245">
    <property type="entry name" value="PrsA_foldase"/>
</dbReference>
<feature type="region of interest" description="Disordered" evidence="2">
    <location>
        <begin position="1"/>
        <end position="45"/>
    </location>
</feature>
<dbReference type="Pfam" id="PF13624">
    <property type="entry name" value="SurA_N_3"/>
    <property type="match status" value="1"/>
</dbReference>
<dbReference type="Gene3D" id="1.10.4030.10">
    <property type="entry name" value="Porin chaperone SurA, peptide-binding domain"/>
    <property type="match status" value="1"/>
</dbReference>
<gene>
    <name evidence="5" type="ORF">COT24_00280</name>
</gene>
<dbReference type="Pfam" id="PF00639">
    <property type="entry name" value="Rotamase"/>
    <property type="match status" value="1"/>
</dbReference>
<dbReference type="PROSITE" id="PS01096">
    <property type="entry name" value="PPIC_PPIASE_1"/>
    <property type="match status" value="1"/>
</dbReference>
<accession>A0A2H0YX70</accession>
<evidence type="ECO:0000313" key="6">
    <source>
        <dbReference type="Proteomes" id="UP000231542"/>
    </source>
</evidence>
<keyword evidence="3" id="KW-0812">Transmembrane</keyword>
<evidence type="ECO:0000256" key="2">
    <source>
        <dbReference type="SAM" id="MobiDB-lite"/>
    </source>
</evidence>
<feature type="transmembrane region" description="Helical" evidence="3">
    <location>
        <begin position="68"/>
        <end position="92"/>
    </location>
</feature>
<reference evidence="5 6" key="1">
    <citation type="submission" date="2017-09" db="EMBL/GenBank/DDBJ databases">
        <title>Depth-based differentiation of microbial function through sediment-hosted aquifers and enrichment of novel symbionts in the deep terrestrial subsurface.</title>
        <authorList>
            <person name="Probst A.J."/>
            <person name="Ladd B."/>
            <person name="Jarett J.K."/>
            <person name="Geller-Mcgrath D.E."/>
            <person name="Sieber C.M."/>
            <person name="Emerson J.B."/>
            <person name="Anantharaman K."/>
            <person name="Thomas B.C."/>
            <person name="Malmstrom R."/>
            <person name="Stieglmeier M."/>
            <person name="Klingl A."/>
            <person name="Woyke T."/>
            <person name="Ryan C.M."/>
            <person name="Banfield J.F."/>
        </authorList>
    </citation>
    <scope>NUCLEOTIDE SEQUENCE [LARGE SCALE GENOMIC DNA]</scope>
    <source>
        <strain evidence="5">CG08_land_8_20_14_0_20_40_16</strain>
    </source>
</reference>
<dbReference type="InterPro" id="IPR023058">
    <property type="entry name" value="PPIase_PpiC_CS"/>
</dbReference>
<dbReference type="InterPro" id="IPR000297">
    <property type="entry name" value="PPIase_PpiC"/>
</dbReference>
<protein>
    <recommendedName>
        <fullName evidence="4">PpiC domain-containing protein</fullName>
    </recommendedName>
</protein>
<feature type="compositionally biased region" description="Basic and acidic residues" evidence="2">
    <location>
        <begin position="32"/>
        <end position="45"/>
    </location>
</feature>
<proteinExistence type="predicted"/>
<feature type="compositionally biased region" description="Basic and acidic residues" evidence="2">
    <location>
        <begin position="1"/>
        <end position="23"/>
    </location>
</feature>
<dbReference type="Proteomes" id="UP000231542">
    <property type="component" value="Unassembled WGS sequence"/>
</dbReference>
<dbReference type="InterPro" id="IPR027304">
    <property type="entry name" value="Trigger_fact/SurA_dom_sf"/>
</dbReference>
<evidence type="ECO:0000256" key="3">
    <source>
        <dbReference type="SAM" id="Phobius"/>
    </source>
</evidence>
<dbReference type="PROSITE" id="PS50198">
    <property type="entry name" value="PPIC_PPIASE_2"/>
    <property type="match status" value="1"/>
</dbReference>
<dbReference type="PANTHER" id="PTHR47245:SF2">
    <property type="entry name" value="PEPTIDYL-PROLYL CIS-TRANS ISOMERASE HP_0175-RELATED"/>
    <property type="match status" value="1"/>
</dbReference>
<evidence type="ECO:0000313" key="5">
    <source>
        <dbReference type="EMBL" id="PIS43036.1"/>
    </source>
</evidence>
<feature type="domain" description="PpiC" evidence="4">
    <location>
        <begin position="218"/>
        <end position="324"/>
    </location>
</feature>
<dbReference type="SUPFAM" id="SSF54534">
    <property type="entry name" value="FKBP-like"/>
    <property type="match status" value="1"/>
</dbReference>
<dbReference type="EMBL" id="PEXU01000004">
    <property type="protein sequence ID" value="PIS43036.1"/>
    <property type="molecule type" value="Genomic_DNA"/>
</dbReference>
<dbReference type="Gene3D" id="3.10.50.40">
    <property type="match status" value="1"/>
</dbReference>
<dbReference type="AlphaFoldDB" id="A0A2H0YX70"/>
<keyword evidence="1" id="KW-0413">Isomerase</keyword>
<evidence type="ECO:0000259" key="4">
    <source>
        <dbReference type="PROSITE" id="PS50198"/>
    </source>
</evidence>